<evidence type="ECO:0000256" key="1">
    <source>
        <dbReference type="SAM" id="Coils"/>
    </source>
</evidence>
<name>A0ABX2B4H4_9BACT</name>
<evidence type="ECO:0000313" key="4">
    <source>
        <dbReference type="Proteomes" id="UP000820977"/>
    </source>
</evidence>
<accession>A0ABX2B4H4</accession>
<feature type="coiled-coil region" evidence="1">
    <location>
        <begin position="349"/>
        <end position="383"/>
    </location>
</feature>
<feature type="chain" id="PRO_5046011207" evidence="2">
    <location>
        <begin position="22"/>
        <end position="859"/>
    </location>
</feature>
<dbReference type="Proteomes" id="UP000820977">
    <property type="component" value="Unassembled WGS sequence"/>
</dbReference>
<keyword evidence="4" id="KW-1185">Reference proteome</keyword>
<evidence type="ECO:0000256" key="2">
    <source>
        <dbReference type="SAM" id="SignalP"/>
    </source>
</evidence>
<dbReference type="EMBL" id="JABKKJ010000005">
    <property type="protein sequence ID" value="NPE24860.1"/>
    <property type="molecule type" value="Genomic_DNA"/>
</dbReference>
<dbReference type="Gene3D" id="1.20.120.330">
    <property type="entry name" value="Nucleotidyltransferases domain 2"/>
    <property type="match status" value="1"/>
</dbReference>
<evidence type="ECO:0000313" key="3">
    <source>
        <dbReference type="EMBL" id="NPE24860.1"/>
    </source>
</evidence>
<dbReference type="SUPFAM" id="SSF57997">
    <property type="entry name" value="Tropomyosin"/>
    <property type="match status" value="1"/>
</dbReference>
<organism evidence="3 4">
    <name type="scientific">Xylanibacter caecicola</name>
    <dbReference type="NCBI Taxonomy" id="2736294"/>
    <lineage>
        <taxon>Bacteria</taxon>
        <taxon>Pseudomonadati</taxon>
        <taxon>Bacteroidota</taxon>
        <taxon>Bacteroidia</taxon>
        <taxon>Bacteroidales</taxon>
        <taxon>Prevotellaceae</taxon>
        <taxon>Xylanibacter</taxon>
    </lineage>
</organism>
<reference evidence="3 4" key="1">
    <citation type="submission" date="2020-05" db="EMBL/GenBank/DDBJ databases">
        <title>Distinct polysaccharide utilization as determinants for interspecies competition between intestinal Prevotella spp.</title>
        <authorList>
            <person name="Galvez E.J.C."/>
            <person name="Iljazovic A."/>
            <person name="Strowig T."/>
        </authorList>
    </citation>
    <scope>NUCLEOTIDE SEQUENCE [LARGE SCALE GENOMIC DNA]</scope>
    <source>
        <strain evidence="3 4">PCHR</strain>
    </source>
</reference>
<comment type="caution">
    <text evidence="3">The sequence shown here is derived from an EMBL/GenBank/DDBJ whole genome shotgun (WGS) entry which is preliminary data.</text>
</comment>
<proteinExistence type="predicted"/>
<dbReference type="Gene3D" id="1.20.5.340">
    <property type="match status" value="1"/>
</dbReference>
<gene>
    <name evidence="3" type="ORF">HPS54_04905</name>
</gene>
<dbReference type="RefSeq" id="WP_172344347.1">
    <property type="nucleotide sequence ID" value="NZ_CASYYZ010000002.1"/>
</dbReference>
<keyword evidence="2" id="KW-0732">Signal</keyword>
<feature type="coiled-coil region" evidence="1">
    <location>
        <begin position="41"/>
        <end position="145"/>
    </location>
</feature>
<sequence>MKKSYFLGLAMLLGVTVAGHAQVQIATFEDLKKVGDTFANAREANSKLATANEALNAAKKELEAANGELTAANNELNTAKTDLAAAKSEQSSASTALSTAKNTLATAEMNKNSVQRKYDAAKTNLDNAKAKLEQLTEQLNEIKTNGTDTKVLFGLEEKQKYIDFLEAIENGSEVKTIYYSVSILGRFSFSVSSRSGFNPVTSQDYLTVLGNAISGKTVTSVSYWYNYKEGSDPTEKSESKTASIAASSTADALLGAFFGVIGSFEGTEKTVKTVNDADVAVAQEKVDTQQDVVNEKQTEFDNANLDLKDATTVVNSAQKTVNDAQTAYETASAAVTTAEGTVTTAQGKVTAANEKITAANTKIAEQESEIEKINASINEVNNYKNLSITNNITVTDASFTLGDWGNDYEITGNGNVITYPAGASGNLVGSNRGYISNIGVVNGKIARTNNNSIKIGFETTDQRTYDLYDAAGTHSTAPISGELGYRVRNYFGLTINSDGTFGTLDKKADNNIVYKVEWTKANTKTASTFYANVNGGDLSYNPAANKKNAFVYVQDTDIEAEAFTTGNNIVVNGICRNAVFVDDAAEGDDGWVYIPYAFTAKELTYERTFGAKALATVCLPFEVPSSNFESMGLEKIMQFSNVETATNTYWFQYQEGSMRANEPYVLKFKNNGENIPNGGKVFQALTDINVAATGSIDRYEVAPSRPGTGAEFLGVFVSTNASMLARGGYKLYGFGDGVFRPMKISESVKCQAFRTYVKTPEANSLAPEASFTIGELDEMGNVVNNGGTTGVNTVVADANTFSVKGGNGAIIVTTGKAQKVSIYTVGGSLVKASNVEAGTETIPVGVGVYIVNGKKVVVK</sequence>
<keyword evidence="1" id="KW-0175">Coiled coil</keyword>
<feature type="signal peptide" evidence="2">
    <location>
        <begin position="1"/>
        <end position="21"/>
    </location>
</feature>
<protein>
    <submittedName>
        <fullName evidence="3">Uncharacterized protein</fullName>
    </submittedName>
</protein>